<keyword evidence="2" id="KW-1185">Reference proteome</keyword>
<proteinExistence type="predicted"/>
<comment type="caution">
    <text evidence="1">The sequence shown here is derived from an EMBL/GenBank/DDBJ whole genome shotgun (WGS) entry which is preliminary data.</text>
</comment>
<name>A0ACA9LZZ5_9GLOM</name>
<dbReference type="Proteomes" id="UP000789702">
    <property type="component" value="Unassembled WGS sequence"/>
</dbReference>
<organism evidence="1 2">
    <name type="scientific">Dentiscutata heterogama</name>
    <dbReference type="NCBI Taxonomy" id="1316150"/>
    <lineage>
        <taxon>Eukaryota</taxon>
        <taxon>Fungi</taxon>
        <taxon>Fungi incertae sedis</taxon>
        <taxon>Mucoromycota</taxon>
        <taxon>Glomeromycotina</taxon>
        <taxon>Glomeromycetes</taxon>
        <taxon>Diversisporales</taxon>
        <taxon>Gigasporaceae</taxon>
        <taxon>Dentiscutata</taxon>
    </lineage>
</organism>
<evidence type="ECO:0000313" key="2">
    <source>
        <dbReference type="Proteomes" id="UP000789702"/>
    </source>
</evidence>
<dbReference type="EMBL" id="CAJVPU010005695">
    <property type="protein sequence ID" value="CAG8551424.1"/>
    <property type="molecule type" value="Genomic_DNA"/>
</dbReference>
<reference evidence="1" key="1">
    <citation type="submission" date="2021-06" db="EMBL/GenBank/DDBJ databases">
        <authorList>
            <person name="Kallberg Y."/>
            <person name="Tangrot J."/>
            <person name="Rosling A."/>
        </authorList>
    </citation>
    <scope>NUCLEOTIDE SEQUENCE</scope>
    <source>
        <strain evidence="1">IL203A</strain>
    </source>
</reference>
<sequence length="60" mass="6983">MLGILEISNRMAMWNASANEQFYHLRFVPTIYMQDSSPLAPPKKYHSQQVIWIEDGGEEL</sequence>
<protein>
    <submittedName>
        <fullName evidence="1">12184_t:CDS:1</fullName>
    </submittedName>
</protein>
<gene>
    <name evidence="1" type="ORF">DHETER_LOCUS5243</name>
</gene>
<evidence type="ECO:0000313" key="1">
    <source>
        <dbReference type="EMBL" id="CAG8551424.1"/>
    </source>
</evidence>
<accession>A0ACA9LZZ5</accession>